<dbReference type="InterPro" id="IPR016181">
    <property type="entry name" value="Acyl_CoA_acyltransferase"/>
</dbReference>
<feature type="domain" description="N-acetyltransferase" evidence="3">
    <location>
        <begin position="3"/>
        <end position="150"/>
    </location>
</feature>
<dbReference type="Proteomes" id="UP000298050">
    <property type="component" value="Unassembled WGS sequence"/>
</dbReference>
<accession>A0A4Z0LWF5</accession>
<dbReference type="PANTHER" id="PTHR43420:SF12">
    <property type="entry name" value="N-ACETYLTRANSFERASE DOMAIN-CONTAINING PROTEIN"/>
    <property type="match status" value="1"/>
</dbReference>
<dbReference type="Pfam" id="PF00583">
    <property type="entry name" value="Acetyltransf_1"/>
    <property type="match status" value="1"/>
</dbReference>
<evidence type="ECO:0000256" key="1">
    <source>
        <dbReference type="ARBA" id="ARBA00022679"/>
    </source>
</evidence>
<reference evidence="4 5" key="1">
    <citation type="submission" date="2019-04" db="EMBL/GenBank/DDBJ databases">
        <title>Taxonomy of novel Haliea sp. from mangrove soil of West Coast of India.</title>
        <authorList>
            <person name="Verma A."/>
            <person name="Kumar P."/>
            <person name="Krishnamurthi S."/>
        </authorList>
    </citation>
    <scope>NUCLEOTIDE SEQUENCE [LARGE SCALE GENOMIC DNA]</scope>
    <source>
        <strain evidence="4 5">SAOS-164</strain>
    </source>
</reference>
<dbReference type="PROSITE" id="PS51186">
    <property type="entry name" value="GNAT"/>
    <property type="match status" value="1"/>
</dbReference>
<dbReference type="InterPro" id="IPR021770">
    <property type="entry name" value="DUF3335"/>
</dbReference>
<dbReference type="InterPro" id="IPR050680">
    <property type="entry name" value="YpeA/RimI_acetyltransf"/>
</dbReference>
<protein>
    <submittedName>
        <fullName evidence="4">GNAT family N-acetyltransferase</fullName>
    </submittedName>
</protein>
<dbReference type="PANTHER" id="PTHR43420">
    <property type="entry name" value="ACETYLTRANSFERASE"/>
    <property type="match status" value="1"/>
</dbReference>
<evidence type="ECO:0000313" key="5">
    <source>
        <dbReference type="Proteomes" id="UP000298050"/>
    </source>
</evidence>
<evidence type="ECO:0000313" key="4">
    <source>
        <dbReference type="EMBL" id="TGD71611.1"/>
    </source>
</evidence>
<comment type="caution">
    <text evidence="4">The sequence shown here is derived from an EMBL/GenBank/DDBJ whole genome shotgun (WGS) entry which is preliminary data.</text>
</comment>
<dbReference type="GO" id="GO:0016747">
    <property type="term" value="F:acyltransferase activity, transferring groups other than amino-acyl groups"/>
    <property type="evidence" value="ECO:0007669"/>
    <property type="project" value="InterPro"/>
</dbReference>
<evidence type="ECO:0000256" key="2">
    <source>
        <dbReference type="ARBA" id="ARBA00023315"/>
    </source>
</evidence>
<dbReference type="AlphaFoldDB" id="A0A4Z0LWF5"/>
<dbReference type="Gene3D" id="3.40.630.30">
    <property type="match status" value="1"/>
</dbReference>
<dbReference type="SUPFAM" id="SSF55729">
    <property type="entry name" value="Acyl-CoA N-acyltransferases (Nat)"/>
    <property type="match status" value="1"/>
</dbReference>
<evidence type="ECO:0000259" key="3">
    <source>
        <dbReference type="PROSITE" id="PS51186"/>
    </source>
</evidence>
<keyword evidence="2" id="KW-0012">Acyltransferase</keyword>
<keyword evidence="1 4" id="KW-0808">Transferase</keyword>
<gene>
    <name evidence="4" type="ORF">E4634_18405</name>
</gene>
<dbReference type="Gene3D" id="3.90.70.10">
    <property type="entry name" value="Cysteine proteinases"/>
    <property type="match status" value="1"/>
</dbReference>
<sequence length="377" mass="41867">MSDSIRKAEAGDLDRLLELEQACFSTDRLSRRSFRRWLRHEHCVFLVAVDRKAQVQGYALAVLRQGTRLARLYSVAVDPAQRGRGLAAELIAAAERGARAAGALYMRLEVATGNQAAIKLYKRMGYRRFGLYRDYYDDHGDALRMEKIVHAYEEGQSRIIPWFPQSTAFTCGPASLMMAMAALDKAYVPGHMDEIQIWREATTIFMTSGHGGCHPIGLALAASRRGFSASVRVNQHGPLFLEGVRDPNKKRVMSLVHDSFVAQAAQCGVDIDYGNVEQQALIDAFNTGASLLVLISTYRLDKKKAPHWVVVSGSDERCLFVQDPGYEIDIATEPADAGLLAMDYQHIPIAREDFAAMSRFGASRLQAAVVLRREARA</sequence>
<name>A0A4Z0LWF5_9GAMM</name>
<proteinExistence type="predicted"/>
<dbReference type="EMBL" id="SRLE01000013">
    <property type="protein sequence ID" value="TGD71611.1"/>
    <property type="molecule type" value="Genomic_DNA"/>
</dbReference>
<dbReference type="Pfam" id="PF11814">
    <property type="entry name" value="DUF3335"/>
    <property type="match status" value="1"/>
</dbReference>
<dbReference type="InterPro" id="IPR000182">
    <property type="entry name" value="GNAT_dom"/>
</dbReference>
<dbReference type="OrthoDB" id="27442at2"/>
<dbReference type="RefSeq" id="WP_135446127.1">
    <property type="nucleotide sequence ID" value="NZ_SRLE01000013.1"/>
</dbReference>
<keyword evidence="5" id="KW-1185">Reference proteome</keyword>
<organism evidence="4 5">
    <name type="scientific">Mangrovimicrobium sediminis</name>
    <dbReference type="NCBI Taxonomy" id="2562682"/>
    <lineage>
        <taxon>Bacteria</taxon>
        <taxon>Pseudomonadati</taxon>
        <taxon>Pseudomonadota</taxon>
        <taxon>Gammaproteobacteria</taxon>
        <taxon>Cellvibrionales</taxon>
        <taxon>Halieaceae</taxon>
        <taxon>Mangrovimicrobium</taxon>
    </lineage>
</organism>